<organism evidence="5 6">
    <name type="scientific">Tetrahymena thermophila (strain SB210)</name>
    <dbReference type="NCBI Taxonomy" id="312017"/>
    <lineage>
        <taxon>Eukaryota</taxon>
        <taxon>Sar</taxon>
        <taxon>Alveolata</taxon>
        <taxon>Ciliophora</taxon>
        <taxon>Intramacronucleata</taxon>
        <taxon>Oligohymenophorea</taxon>
        <taxon>Hymenostomatida</taxon>
        <taxon>Tetrahymenina</taxon>
        <taxon>Tetrahymenidae</taxon>
        <taxon>Tetrahymena</taxon>
    </lineage>
</organism>
<dbReference type="Pfam" id="PF17284">
    <property type="entry name" value="Spermine_synt_N"/>
    <property type="match status" value="1"/>
</dbReference>
<protein>
    <submittedName>
        <fullName evidence="5">Spermidine synthase</fullName>
    </submittedName>
</protein>
<dbReference type="InterPro" id="IPR030374">
    <property type="entry name" value="PABS"/>
</dbReference>
<gene>
    <name evidence="5" type="ORF">TTHERM_00294840</name>
</gene>
<evidence type="ECO:0000259" key="4">
    <source>
        <dbReference type="PROSITE" id="PS51006"/>
    </source>
</evidence>
<accession>I7M0X1</accession>
<dbReference type="PANTHER" id="PTHR11558">
    <property type="entry name" value="SPERMIDINE/SPERMINE SYNTHASE"/>
    <property type="match status" value="1"/>
</dbReference>
<name>I7M0X1_TETTS</name>
<dbReference type="Gene3D" id="3.40.50.150">
    <property type="entry name" value="Vaccinia Virus protein VP39"/>
    <property type="match status" value="1"/>
</dbReference>
<dbReference type="GO" id="GO:0005829">
    <property type="term" value="C:cytosol"/>
    <property type="evidence" value="ECO:0007669"/>
    <property type="project" value="TreeGrafter"/>
</dbReference>
<evidence type="ECO:0000256" key="2">
    <source>
        <dbReference type="ARBA" id="ARBA00022679"/>
    </source>
</evidence>
<keyword evidence="2 3" id="KW-0808">Transferase</keyword>
<proteinExistence type="inferred from homology"/>
<dbReference type="KEGG" id="tet:TTHERM_00294840"/>
<dbReference type="InParanoid" id="I7M0X1"/>
<dbReference type="GO" id="GO:0008295">
    <property type="term" value="P:spermidine biosynthetic process"/>
    <property type="evidence" value="ECO:0007669"/>
    <property type="project" value="TreeGrafter"/>
</dbReference>
<dbReference type="InterPro" id="IPR035246">
    <property type="entry name" value="Spermidine_synt_N"/>
</dbReference>
<evidence type="ECO:0000313" key="5">
    <source>
        <dbReference type="EMBL" id="EAR92871.1"/>
    </source>
</evidence>
<dbReference type="eggNOG" id="KOG1562">
    <property type="taxonomic scope" value="Eukaryota"/>
</dbReference>
<dbReference type="PROSITE" id="PS51006">
    <property type="entry name" value="PABS_2"/>
    <property type="match status" value="1"/>
</dbReference>
<comment type="similarity">
    <text evidence="1">Belongs to the spermidine/spermine synthase family.</text>
</comment>
<dbReference type="GeneID" id="7833291"/>
<dbReference type="AlphaFoldDB" id="I7M0X1"/>
<dbReference type="RefSeq" id="XP_001013116.1">
    <property type="nucleotide sequence ID" value="XM_001013116.1"/>
</dbReference>
<evidence type="ECO:0000256" key="1">
    <source>
        <dbReference type="ARBA" id="ARBA00007867"/>
    </source>
</evidence>
<sequence length="370" mass="42615">MNCQLFNRQKLGNSIFLDFKDIENLESSNLEMLLRIFEKIILTLFQEEILRPKIIQSDHGKNFAYLLSNGVCIMIYTWEQQKNLAISYYDPTTKSDQNAKLLEEAACEWLGWQNCTSNISLTRGEKCKLICNESENKSEILFNSKLIYREMTPYQELRVYDTLQMGRILLLDDMVQITQEVEDNYTIDMVAGVVNKNQNKIYDHILIIGGGDMLIANYLLEKFSDVVQKITICEIDQRVIEVVKTYFFDSNLVNESIEKGKLNIVYQDGSLYAKELADQGKQVDGVIIDCTDFLPEGGVSSSLFTEEFYINITKCLKNGCFFSQQLSYNEMIPVSKAKWDKLGLTNYNIILSKTPEYGENLPIAYVQKTQ</sequence>
<dbReference type="SUPFAM" id="SSF53335">
    <property type="entry name" value="S-adenosyl-L-methionine-dependent methyltransferases"/>
    <property type="match status" value="1"/>
</dbReference>
<dbReference type="FunCoup" id="I7M0X1">
    <property type="interactions" value="400"/>
</dbReference>
<dbReference type="InterPro" id="IPR037163">
    <property type="entry name" value="Spermidine_synt_N_sf"/>
</dbReference>
<feature type="domain" description="PABS" evidence="4">
    <location>
        <begin position="128"/>
        <end position="370"/>
    </location>
</feature>
<dbReference type="EMBL" id="GG662740">
    <property type="protein sequence ID" value="EAR92871.1"/>
    <property type="molecule type" value="Genomic_DNA"/>
</dbReference>
<dbReference type="HAMAP" id="MF_00198">
    <property type="entry name" value="Spermidine_synth"/>
    <property type="match status" value="1"/>
</dbReference>
<dbReference type="HOGENOM" id="CLU_749044_0_0_1"/>
<evidence type="ECO:0000256" key="3">
    <source>
        <dbReference type="PROSITE-ProRule" id="PRU00354"/>
    </source>
</evidence>
<keyword evidence="6" id="KW-1185">Reference proteome</keyword>
<evidence type="ECO:0000313" key="6">
    <source>
        <dbReference type="Proteomes" id="UP000009168"/>
    </source>
</evidence>
<dbReference type="OrthoDB" id="305826at2759"/>
<dbReference type="Gene3D" id="2.30.140.10">
    <property type="entry name" value="Spermidine synthase, tetramerisation domain"/>
    <property type="match status" value="1"/>
</dbReference>
<dbReference type="GO" id="GO:0004766">
    <property type="term" value="F:spermidine synthase activity"/>
    <property type="evidence" value="ECO:0007669"/>
    <property type="project" value="TreeGrafter"/>
</dbReference>
<feature type="active site" description="Proton acceptor" evidence="3">
    <location>
        <position position="289"/>
    </location>
</feature>
<dbReference type="PANTHER" id="PTHR11558:SF11">
    <property type="entry name" value="SPERMIDINE SYNTHASE"/>
    <property type="match status" value="1"/>
</dbReference>
<dbReference type="STRING" id="312017.I7M0X1"/>
<dbReference type="OMA" id="KITICEI"/>
<keyword evidence="3" id="KW-0620">Polyamine biosynthesis</keyword>
<dbReference type="InterPro" id="IPR001045">
    <property type="entry name" value="Spermi_synthase"/>
</dbReference>
<dbReference type="InterPro" id="IPR029063">
    <property type="entry name" value="SAM-dependent_MTases_sf"/>
</dbReference>
<dbReference type="Pfam" id="PF01564">
    <property type="entry name" value="Spermine_synth"/>
    <property type="match status" value="1"/>
</dbReference>
<dbReference type="Proteomes" id="UP000009168">
    <property type="component" value="Unassembled WGS sequence"/>
</dbReference>
<reference evidence="6" key="1">
    <citation type="journal article" date="2006" name="PLoS Biol.">
        <title>Macronuclear genome sequence of the ciliate Tetrahymena thermophila, a model eukaryote.</title>
        <authorList>
            <person name="Eisen J.A."/>
            <person name="Coyne R.S."/>
            <person name="Wu M."/>
            <person name="Wu D."/>
            <person name="Thiagarajan M."/>
            <person name="Wortman J.R."/>
            <person name="Badger J.H."/>
            <person name="Ren Q."/>
            <person name="Amedeo P."/>
            <person name="Jones K.M."/>
            <person name="Tallon L.J."/>
            <person name="Delcher A.L."/>
            <person name="Salzberg S.L."/>
            <person name="Silva J.C."/>
            <person name="Haas B.J."/>
            <person name="Majoros W.H."/>
            <person name="Farzad M."/>
            <person name="Carlton J.M."/>
            <person name="Smith R.K. Jr."/>
            <person name="Garg J."/>
            <person name="Pearlman R.E."/>
            <person name="Karrer K.M."/>
            <person name="Sun L."/>
            <person name="Manning G."/>
            <person name="Elde N.C."/>
            <person name="Turkewitz A.P."/>
            <person name="Asai D.J."/>
            <person name="Wilkes D.E."/>
            <person name="Wang Y."/>
            <person name="Cai H."/>
            <person name="Collins K."/>
            <person name="Stewart B.A."/>
            <person name="Lee S.R."/>
            <person name="Wilamowska K."/>
            <person name="Weinberg Z."/>
            <person name="Ruzzo W.L."/>
            <person name="Wloga D."/>
            <person name="Gaertig J."/>
            <person name="Frankel J."/>
            <person name="Tsao C.-C."/>
            <person name="Gorovsky M.A."/>
            <person name="Keeling P.J."/>
            <person name="Waller R.F."/>
            <person name="Patron N.J."/>
            <person name="Cherry J.M."/>
            <person name="Stover N.A."/>
            <person name="Krieger C.J."/>
            <person name="del Toro C."/>
            <person name="Ryder H.F."/>
            <person name="Williamson S.C."/>
            <person name="Barbeau R.A."/>
            <person name="Hamilton E.P."/>
            <person name="Orias E."/>
        </authorList>
    </citation>
    <scope>NUCLEOTIDE SEQUENCE [LARGE SCALE GENOMIC DNA]</scope>
    <source>
        <strain evidence="6">SB210</strain>
    </source>
</reference>